<reference evidence="15" key="1">
    <citation type="submission" date="2024-01" db="EMBL/GenBank/DDBJ databases">
        <title>The first autotrophic representatives of the genus Thermodesulfovibrio.</title>
        <authorList>
            <person name="Maltseva A.I."/>
            <person name="Elcheninov A.G."/>
            <person name="Kublanov I.V."/>
            <person name="Lebedinsky A.V."/>
            <person name="Frolov E.N."/>
        </authorList>
    </citation>
    <scope>NUCLEOTIDE SEQUENCE</scope>
    <source>
        <strain evidence="15">3907-1M</strain>
    </source>
</reference>
<dbReference type="PANTHER" id="PTHR30194:SF3">
    <property type="entry name" value="CROSSOVER JUNCTION ENDODEOXYRIBONUCLEASE RUVC"/>
    <property type="match status" value="1"/>
</dbReference>
<accession>A0AAU8GY81</accession>
<feature type="binding site" evidence="13">
    <location>
        <position position="153"/>
    </location>
    <ligand>
        <name>Mg(2+)</name>
        <dbReference type="ChEBI" id="CHEBI:18420"/>
        <label>1</label>
    </ligand>
</feature>
<keyword evidence="2 13" id="KW-0963">Cytoplasm</keyword>
<dbReference type="NCBIfam" id="TIGR00228">
    <property type="entry name" value="ruvC"/>
    <property type="match status" value="1"/>
</dbReference>
<feature type="binding site" evidence="13">
    <location>
        <position position="81"/>
    </location>
    <ligand>
        <name>Mg(2+)</name>
        <dbReference type="ChEBI" id="CHEBI:18420"/>
        <label>2</label>
    </ligand>
</feature>
<dbReference type="InterPro" id="IPR012337">
    <property type="entry name" value="RNaseH-like_sf"/>
</dbReference>
<comment type="cofactor">
    <cofactor evidence="13">
        <name>Mg(2+)</name>
        <dbReference type="ChEBI" id="CHEBI:18420"/>
    </cofactor>
    <text evidence="13">Binds 2 Mg(2+) ion per subunit.</text>
</comment>
<dbReference type="FunFam" id="3.30.420.10:FF:000002">
    <property type="entry name" value="Crossover junction endodeoxyribonuclease RuvC"/>
    <property type="match status" value="1"/>
</dbReference>
<dbReference type="EMBL" id="CP144373">
    <property type="protein sequence ID" value="XCH47445.1"/>
    <property type="molecule type" value="Genomic_DNA"/>
</dbReference>
<dbReference type="SUPFAM" id="SSF53098">
    <property type="entry name" value="Ribonuclease H-like"/>
    <property type="match status" value="1"/>
</dbReference>
<evidence type="ECO:0000256" key="12">
    <source>
        <dbReference type="ARBA" id="ARBA00029354"/>
    </source>
</evidence>
<dbReference type="GO" id="GO:0000287">
    <property type="term" value="F:magnesium ion binding"/>
    <property type="evidence" value="ECO:0007669"/>
    <property type="project" value="UniProtKB-UniRule"/>
</dbReference>
<proteinExistence type="inferred from homology"/>
<dbReference type="KEGG" id="taut:V4D30_04015"/>
<evidence type="ECO:0000256" key="10">
    <source>
        <dbReference type="ARBA" id="ARBA00023172"/>
    </source>
</evidence>
<dbReference type="PROSITE" id="PS01321">
    <property type="entry name" value="RUVC"/>
    <property type="match status" value="1"/>
</dbReference>
<dbReference type="GO" id="GO:0003677">
    <property type="term" value="F:DNA binding"/>
    <property type="evidence" value="ECO:0007669"/>
    <property type="project" value="UniProtKB-KW"/>
</dbReference>
<name>A0AAU8GY81_9BACT</name>
<evidence type="ECO:0000256" key="6">
    <source>
        <dbReference type="ARBA" id="ARBA00022763"/>
    </source>
</evidence>
<dbReference type="AlphaFoldDB" id="A0AAU8GY81"/>
<gene>
    <name evidence="13 15" type="primary">ruvC</name>
    <name evidence="15" type="ORF">V4D30_04015</name>
</gene>
<feature type="active site" evidence="13">
    <location>
        <position position="81"/>
    </location>
</feature>
<feature type="active site" evidence="13">
    <location>
        <position position="7"/>
    </location>
</feature>
<keyword evidence="8 13" id="KW-0460">Magnesium</keyword>
<sequence length="175" mass="19622">MVVIGIDPGSRHFGYGIVDTSTTFGDSKFKVQSSKFSQIRLIHADTINISHNLSLPDRLKFIYESLLQVIEKYSPYEMAVEKIFAGKKIPSSFILGYTRAIAFLVAAQKNISVYEYGSTEIKKALTGYGRAHKIQVKSMVYNLLNIDKKISYDCADALAVAICHIHSRKLLKVLK</sequence>
<dbReference type="InterPro" id="IPR036397">
    <property type="entry name" value="RNaseH_sf"/>
</dbReference>
<keyword evidence="4 13" id="KW-0479">Metal-binding</keyword>
<dbReference type="Pfam" id="PF02075">
    <property type="entry name" value="RuvC"/>
    <property type="match status" value="1"/>
</dbReference>
<evidence type="ECO:0000256" key="4">
    <source>
        <dbReference type="ARBA" id="ARBA00022723"/>
    </source>
</evidence>
<feature type="binding site" evidence="13">
    <location>
        <position position="7"/>
    </location>
    <ligand>
        <name>Mg(2+)</name>
        <dbReference type="ChEBI" id="CHEBI:18420"/>
        <label>1</label>
    </ligand>
</feature>
<keyword evidence="7 13" id="KW-0378">Hydrolase</keyword>
<protein>
    <recommendedName>
        <fullName evidence="13 14">Crossover junction endodeoxyribonuclease RuvC</fullName>
        <ecNumber evidence="13 14">3.1.21.10</ecNumber>
    </recommendedName>
    <alternativeName>
        <fullName evidence="13">Holliday junction nuclease RuvC</fullName>
    </alternativeName>
    <alternativeName>
        <fullName evidence="13">Holliday junction resolvase RuvC</fullName>
    </alternativeName>
</protein>
<evidence type="ECO:0000256" key="7">
    <source>
        <dbReference type="ARBA" id="ARBA00022801"/>
    </source>
</evidence>
<comment type="catalytic activity">
    <reaction evidence="12 13">
        <text>Endonucleolytic cleavage at a junction such as a reciprocal single-stranded crossover between two homologous DNA duplexes (Holliday junction).</text>
        <dbReference type="EC" id="3.1.21.10"/>
    </reaction>
</comment>
<comment type="subunit">
    <text evidence="13">Homodimer which binds Holliday junction (HJ) DNA. The HJ becomes 2-fold symmetrical on binding to RuvC with unstacked arms; it has a different conformation from HJ DNA in complex with RuvA. In the full resolvosome a probable DNA-RuvA(4)-RuvB(12)-RuvC(2) complex forms which resolves the HJ.</text>
</comment>
<dbReference type="EC" id="3.1.21.10" evidence="13 14"/>
<evidence type="ECO:0000256" key="9">
    <source>
        <dbReference type="ARBA" id="ARBA00023125"/>
    </source>
</evidence>
<comment type="similarity">
    <text evidence="1 13">Belongs to the RuvC family.</text>
</comment>
<dbReference type="RefSeq" id="WP_353684968.1">
    <property type="nucleotide sequence ID" value="NZ_CP144373.1"/>
</dbReference>
<keyword evidence="9 13" id="KW-0238">DNA-binding</keyword>
<evidence type="ECO:0000256" key="8">
    <source>
        <dbReference type="ARBA" id="ARBA00022842"/>
    </source>
</evidence>
<dbReference type="InterPro" id="IPR002176">
    <property type="entry name" value="X-over_junc_endoDNase_RuvC"/>
</dbReference>
<dbReference type="GO" id="GO:0006281">
    <property type="term" value="P:DNA repair"/>
    <property type="evidence" value="ECO:0007669"/>
    <property type="project" value="UniProtKB-UniRule"/>
</dbReference>
<dbReference type="HAMAP" id="MF_00034">
    <property type="entry name" value="RuvC"/>
    <property type="match status" value="1"/>
</dbReference>
<dbReference type="GO" id="GO:0006310">
    <property type="term" value="P:DNA recombination"/>
    <property type="evidence" value="ECO:0007669"/>
    <property type="project" value="UniProtKB-UniRule"/>
</dbReference>
<keyword evidence="3 13" id="KW-0540">Nuclease</keyword>
<dbReference type="PANTHER" id="PTHR30194">
    <property type="entry name" value="CROSSOVER JUNCTION ENDODEOXYRIBONUCLEASE RUVC"/>
    <property type="match status" value="1"/>
</dbReference>
<comment type="subcellular location">
    <subcellularLocation>
        <location evidence="13">Cytoplasm</location>
    </subcellularLocation>
</comment>
<dbReference type="GO" id="GO:0048476">
    <property type="term" value="C:Holliday junction resolvase complex"/>
    <property type="evidence" value="ECO:0007669"/>
    <property type="project" value="UniProtKB-UniRule"/>
</dbReference>
<feature type="active site" evidence="13">
    <location>
        <position position="153"/>
    </location>
</feature>
<evidence type="ECO:0000256" key="11">
    <source>
        <dbReference type="ARBA" id="ARBA00023204"/>
    </source>
</evidence>
<keyword evidence="11 13" id="KW-0234">DNA repair</keyword>
<dbReference type="GO" id="GO:0008821">
    <property type="term" value="F:crossover junction DNA endonuclease activity"/>
    <property type="evidence" value="ECO:0007669"/>
    <property type="project" value="UniProtKB-UniRule"/>
</dbReference>
<evidence type="ECO:0000313" key="15">
    <source>
        <dbReference type="EMBL" id="XCH47445.1"/>
    </source>
</evidence>
<keyword evidence="5 13" id="KW-0255">Endonuclease</keyword>
<comment type="function">
    <text evidence="13">The RuvA-RuvB-RuvC complex processes Holliday junction (HJ) DNA during genetic recombination and DNA repair. Endonuclease that resolves HJ intermediates. Cleaves cruciform DNA by making single-stranded nicks across the HJ at symmetrical positions within the homologous arms, yielding a 5'-phosphate and a 3'-hydroxyl group; requires a central core of homology in the junction. The consensus cleavage sequence is 5'-(A/T)TT(C/G)-3'. Cleavage occurs on the 3'-side of the TT dinucleotide at the point of strand exchange. HJ branch migration catalyzed by RuvA-RuvB allows RuvC to scan DNA until it finds its consensus sequence, where it cleaves and resolves the cruciform DNA.</text>
</comment>
<evidence type="ECO:0000256" key="5">
    <source>
        <dbReference type="ARBA" id="ARBA00022759"/>
    </source>
</evidence>
<evidence type="ECO:0000256" key="2">
    <source>
        <dbReference type="ARBA" id="ARBA00022490"/>
    </source>
</evidence>
<dbReference type="PRINTS" id="PR00696">
    <property type="entry name" value="RSOLVASERUVC"/>
</dbReference>
<keyword evidence="6 13" id="KW-0227">DNA damage</keyword>
<organism evidence="15">
    <name type="scientific">Thermodesulfovibrio autotrophicus</name>
    <dbReference type="NCBI Taxonomy" id="3118333"/>
    <lineage>
        <taxon>Bacteria</taxon>
        <taxon>Pseudomonadati</taxon>
        <taxon>Nitrospirota</taxon>
        <taxon>Thermodesulfovibrionia</taxon>
        <taxon>Thermodesulfovibrionales</taxon>
        <taxon>Thermodesulfovibrionaceae</taxon>
        <taxon>Thermodesulfovibrio</taxon>
    </lineage>
</organism>
<dbReference type="GO" id="GO:0005737">
    <property type="term" value="C:cytoplasm"/>
    <property type="evidence" value="ECO:0007669"/>
    <property type="project" value="UniProtKB-SubCell"/>
</dbReference>
<evidence type="ECO:0000256" key="13">
    <source>
        <dbReference type="HAMAP-Rule" id="MF_00034"/>
    </source>
</evidence>
<dbReference type="CDD" id="cd16962">
    <property type="entry name" value="RuvC"/>
    <property type="match status" value="1"/>
</dbReference>
<evidence type="ECO:0000256" key="3">
    <source>
        <dbReference type="ARBA" id="ARBA00022722"/>
    </source>
</evidence>
<evidence type="ECO:0000256" key="1">
    <source>
        <dbReference type="ARBA" id="ARBA00009518"/>
    </source>
</evidence>
<dbReference type="InterPro" id="IPR020563">
    <property type="entry name" value="X-over_junc_endoDNase_Mg_BS"/>
</dbReference>
<keyword evidence="10 13" id="KW-0233">DNA recombination</keyword>
<evidence type="ECO:0000256" key="14">
    <source>
        <dbReference type="NCBIfam" id="TIGR00228"/>
    </source>
</evidence>
<dbReference type="Gene3D" id="3.30.420.10">
    <property type="entry name" value="Ribonuclease H-like superfamily/Ribonuclease H"/>
    <property type="match status" value="1"/>
</dbReference>